<evidence type="ECO:0000256" key="1">
    <source>
        <dbReference type="SAM" id="Coils"/>
    </source>
</evidence>
<dbReference type="Pfam" id="PF04917">
    <property type="entry name" value="Shufflon_N"/>
    <property type="match status" value="1"/>
</dbReference>
<sequence>GIDQHFLNVQVDIGSGFVDMGTTEFMAVPYAKQADTATNATNTTSANNGLTIDGNTVIDNGGGWHRSYGATGWYNNTYGGGIYMTDTQWIRIFGNKGFLIPNGDFQVDSSNGTFKVVNGNVGIATSNPTVKLQINGTTDAALSNGSGLFVTGNETGLNIVFDDNEIMARNNGSISPLYLQNDGGNLIINNANNGNVGIGTSVPSSKLDVNGVIRAQNNNWPTTGAGIEIAYDPNFVAGVLPSFKFGAGYIQSYRRDLSEFRPLFLGATNVLPVNDNSFGLGNTTFRWLQVYAVNGTIQTSDRRMKKEINNITYGLNTVMKLRPVSYKWKKGNQDLNLGLIAQEVQKLIPEVIDVGDDKDKILGMKYTELIPVLIKAIQEQQKIIEQQKNKNQQLSAELTTQNKNLEKRIDALEAKNQ</sequence>
<dbReference type="InterPro" id="IPR036388">
    <property type="entry name" value="WH-like_DNA-bd_sf"/>
</dbReference>
<evidence type="ECO:0000259" key="2">
    <source>
        <dbReference type="PROSITE" id="PS51688"/>
    </source>
</evidence>
<dbReference type="Gene3D" id="1.10.10.10">
    <property type="entry name" value="Winged helix-like DNA-binding domain superfamily/Winged helix DNA-binding domain"/>
    <property type="match status" value="1"/>
</dbReference>
<feature type="coiled-coil region" evidence="1">
    <location>
        <begin position="377"/>
        <end position="415"/>
    </location>
</feature>
<accession>A0A3B0QY36</accession>
<dbReference type="InterPro" id="IPR030392">
    <property type="entry name" value="S74_ICA"/>
</dbReference>
<name>A0A3B0QY36_9ZZZZ</name>
<dbReference type="Pfam" id="PF13884">
    <property type="entry name" value="Peptidase_S74"/>
    <property type="match status" value="1"/>
</dbReference>
<organism evidence="3">
    <name type="scientific">hydrothermal vent metagenome</name>
    <dbReference type="NCBI Taxonomy" id="652676"/>
    <lineage>
        <taxon>unclassified sequences</taxon>
        <taxon>metagenomes</taxon>
        <taxon>ecological metagenomes</taxon>
    </lineage>
</organism>
<reference evidence="3" key="1">
    <citation type="submission" date="2018-06" db="EMBL/GenBank/DDBJ databases">
        <authorList>
            <person name="Zhirakovskaya E."/>
        </authorList>
    </citation>
    <scope>NUCLEOTIDE SEQUENCE</scope>
</reference>
<proteinExistence type="predicted"/>
<feature type="domain" description="Peptidase S74" evidence="2">
    <location>
        <begin position="300"/>
        <end position="391"/>
    </location>
</feature>
<keyword evidence="1" id="KW-0175">Coiled coil</keyword>
<dbReference type="InterPro" id="IPR007001">
    <property type="entry name" value="Shufflon_N"/>
</dbReference>
<dbReference type="AlphaFoldDB" id="A0A3B0QY36"/>
<protein>
    <submittedName>
        <fullName evidence="3">Phage tail fibers</fullName>
    </submittedName>
</protein>
<dbReference type="PROSITE" id="PS51688">
    <property type="entry name" value="ICA"/>
    <property type="match status" value="1"/>
</dbReference>
<evidence type="ECO:0000313" key="3">
    <source>
        <dbReference type="EMBL" id="VAV86344.1"/>
    </source>
</evidence>
<feature type="non-terminal residue" evidence="3">
    <location>
        <position position="1"/>
    </location>
</feature>
<dbReference type="EMBL" id="UOEB01000329">
    <property type="protein sequence ID" value="VAV86344.1"/>
    <property type="molecule type" value="Genomic_DNA"/>
</dbReference>
<gene>
    <name evidence="3" type="ORF">MNBD_BACTEROID02-886</name>
</gene>